<feature type="domain" description="Solute-binding protein family 3/N-terminal" evidence="2">
    <location>
        <begin position="15"/>
        <end position="248"/>
    </location>
</feature>
<gene>
    <name evidence="3" type="ORF">METZ01_LOCUS70539</name>
</gene>
<accession>A0A381TNQ3</accession>
<dbReference type="PANTHER" id="PTHR35936">
    <property type="entry name" value="MEMBRANE-BOUND LYTIC MUREIN TRANSGLYCOSYLASE F"/>
    <property type="match status" value="1"/>
</dbReference>
<protein>
    <recommendedName>
        <fullName evidence="2">Solute-binding protein family 3/N-terminal domain-containing protein</fullName>
    </recommendedName>
</protein>
<keyword evidence="1" id="KW-0732">Signal</keyword>
<dbReference type="Gene3D" id="3.40.190.10">
    <property type="entry name" value="Periplasmic binding protein-like II"/>
    <property type="match status" value="2"/>
</dbReference>
<dbReference type="EMBL" id="UINC01004902">
    <property type="protein sequence ID" value="SVA17685.1"/>
    <property type="molecule type" value="Genomic_DNA"/>
</dbReference>
<reference evidence="3" key="1">
    <citation type="submission" date="2018-05" db="EMBL/GenBank/DDBJ databases">
        <authorList>
            <person name="Lanie J.A."/>
            <person name="Ng W.-L."/>
            <person name="Kazmierczak K.M."/>
            <person name="Andrzejewski T.M."/>
            <person name="Davidsen T.M."/>
            <person name="Wayne K.J."/>
            <person name="Tettelin H."/>
            <person name="Glass J.I."/>
            <person name="Rusch D."/>
            <person name="Podicherti R."/>
            <person name="Tsui H.-C.T."/>
            <person name="Winkler M.E."/>
        </authorList>
    </citation>
    <scope>NUCLEOTIDE SEQUENCE</scope>
</reference>
<dbReference type="AlphaFoldDB" id="A0A381TNQ3"/>
<dbReference type="Pfam" id="PF00497">
    <property type="entry name" value="SBP_bac_3"/>
    <property type="match status" value="1"/>
</dbReference>
<name>A0A381TNQ3_9ZZZZ</name>
<proteinExistence type="predicted"/>
<dbReference type="SMART" id="SM00062">
    <property type="entry name" value="PBPb"/>
    <property type="match status" value="1"/>
</dbReference>
<evidence type="ECO:0000313" key="3">
    <source>
        <dbReference type="EMBL" id="SVA17685.1"/>
    </source>
</evidence>
<evidence type="ECO:0000259" key="2">
    <source>
        <dbReference type="SMART" id="SM00062"/>
    </source>
</evidence>
<dbReference type="PANTHER" id="PTHR35936:SF19">
    <property type="entry name" value="AMINO-ACID-BINDING PROTEIN YXEM-RELATED"/>
    <property type="match status" value="1"/>
</dbReference>
<organism evidence="3">
    <name type="scientific">marine metagenome</name>
    <dbReference type="NCBI Taxonomy" id="408172"/>
    <lineage>
        <taxon>unclassified sequences</taxon>
        <taxon>metagenomes</taxon>
        <taxon>ecological metagenomes</taxon>
    </lineage>
</organism>
<sequence length="249" mass="28939">MVEKALLEEIRERGVLRIPVDFSPPPADGFPPEFYIDPKTGKEWGIAPIMGRLMADDLDVRLECVDMPWPEHIPALLSGKVDLLPKHVNTPKRALLVEFTNGRFMLYRVTALIQEKQLISDKEDLNQEGKIISVWYGSSIKDIIKKEFPLATIKEFKFPWIEVQEGRADACLTDSVTKVFLQKHPGLKLMRDKEGKLIIFSREYAQPGIKPGEQRFLSWINNWYQYYEAQGTINYWCNTWWESFMADRS</sequence>
<dbReference type="SUPFAM" id="SSF53850">
    <property type="entry name" value="Periplasmic binding protein-like II"/>
    <property type="match status" value="1"/>
</dbReference>
<evidence type="ECO:0000256" key="1">
    <source>
        <dbReference type="ARBA" id="ARBA00022729"/>
    </source>
</evidence>
<dbReference type="InterPro" id="IPR001638">
    <property type="entry name" value="Solute-binding_3/MltF_N"/>
</dbReference>